<protein>
    <submittedName>
        <fullName evidence="1">Uncharacterized protein</fullName>
    </submittedName>
</protein>
<evidence type="ECO:0000313" key="2">
    <source>
        <dbReference type="Proteomes" id="UP000887458"/>
    </source>
</evidence>
<name>A0ABQ8J0S0_DERPT</name>
<evidence type="ECO:0000313" key="1">
    <source>
        <dbReference type="EMBL" id="KAH9416133.1"/>
    </source>
</evidence>
<sequence length="114" mass="12853">MVCTFDSVNRVAARKNFLAASAYNSTWQKSMNNWSKIIKLLVGSMDVNHSVNNPVSQVFTNECRNNIRLIIIIFQIDLSVFTIISHHPLERSLVDSDILDAIGHLIESTDKIGH</sequence>
<reference evidence="1 2" key="1">
    <citation type="journal article" date="2018" name="J. Allergy Clin. Immunol.">
        <title>High-quality assembly of Dermatophagoides pteronyssinus genome and transcriptome reveals a wide range of novel allergens.</title>
        <authorList>
            <person name="Liu X.Y."/>
            <person name="Yang K.Y."/>
            <person name="Wang M.Q."/>
            <person name="Kwok J.S."/>
            <person name="Zeng X."/>
            <person name="Yang Z."/>
            <person name="Xiao X.J."/>
            <person name="Lau C.P."/>
            <person name="Li Y."/>
            <person name="Huang Z.M."/>
            <person name="Ba J.G."/>
            <person name="Yim A.K."/>
            <person name="Ouyang C.Y."/>
            <person name="Ngai S.M."/>
            <person name="Chan T.F."/>
            <person name="Leung E.L."/>
            <person name="Liu L."/>
            <person name="Liu Z.G."/>
            <person name="Tsui S.K."/>
        </authorList>
    </citation>
    <scope>NUCLEOTIDE SEQUENCE [LARGE SCALE GENOMIC DNA]</scope>
    <source>
        <strain evidence="1">Derp</strain>
    </source>
</reference>
<accession>A0ABQ8J0S0</accession>
<organism evidence="1 2">
    <name type="scientific">Dermatophagoides pteronyssinus</name>
    <name type="common">European house dust mite</name>
    <dbReference type="NCBI Taxonomy" id="6956"/>
    <lineage>
        <taxon>Eukaryota</taxon>
        <taxon>Metazoa</taxon>
        <taxon>Ecdysozoa</taxon>
        <taxon>Arthropoda</taxon>
        <taxon>Chelicerata</taxon>
        <taxon>Arachnida</taxon>
        <taxon>Acari</taxon>
        <taxon>Acariformes</taxon>
        <taxon>Sarcoptiformes</taxon>
        <taxon>Astigmata</taxon>
        <taxon>Psoroptidia</taxon>
        <taxon>Analgoidea</taxon>
        <taxon>Pyroglyphidae</taxon>
        <taxon>Dermatophagoidinae</taxon>
        <taxon>Dermatophagoides</taxon>
    </lineage>
</organism>
<dbReference type="Proteomes" id="UP000887458">
    <property type="component" value="Unassembled WGS sequence"/>
</dbReference>
<comment type="caution">
    <text evidence="1">The sequence shown here is derived from an EMBL/GenBank/DDBJ whole genome shotgun (WGS) entry which is preliminary data.</text>
</comment>
<reference evidence="1 2" key="2">
    <citation type="journal article" date="2022" name="Mol. Biol. Evol.">
        <title>Comparative Genomics Reveals Insights into the Divergent Evolution of Astigmatic Mites and Household Pest Adaptations.</title>
        <authorList>
            <person name="Xiong Q."/>
            <person name="Wan A.T."/>
            <person name="Liu X."/>
            <person name="Fung C.S."/>
            <person name="Xiao X."/>
            <person name="Malainual N."/>
            <person name="Hou J."/>
            <person name="Wang L."/>
            <person name="Wang M."/>
            <person name="Yang K.Y."/>
            <person name="Cui Y."/>
            <person name="Leung E.L."/>
            <person name="Nong W."/>
            <person name="Shin S.K."/>
            <person name="Au S.W."/>
            <person name="Jeong K.Y."/>
            <person name="Chew F.T."/>
            <person name="Hui J.H."/>
            <person name="Leung T.F."/>
            <person name="Tungtrongchitr A."/>
            <person name="Zhong N."/>
            <person name="Liu Z."/>
            <person name="Tsui S.K."/>
        </authorList>
    </citation>
    <scope>NUCLEOTIDE SEQUENCE [LARGE SCALE GENOMIC DNA]</scope>
    <source>
        <strain evidence="1">Derp</strain>
    </source>
</reference>
<proteinExistence type="predicted"/>
<dbReference type="EMBL" id="NJHN03000095">
    <property type="protein sequence ID" value="KAH9416133.1"/>
    <property type="molecule type" value="Genomic_DNA"/>
</dbReference>
<keyword evidence="2" id="KW-1185">Reference proteome</keyword>
<gene>
    <name evidence="1" type="ORF">DERP_000630</name>
</gene>